<comment type="caution">
    <text evidence="1">The sequence shown here is derived from an EMBL/GenBank/DDBJ whole genome shotgun (WGS) entry which is preliminary data.</text>
</comment>
<proteinExistence type="predicted"/>
<protein>
    <submittedName>
        <fullName evidence="1">Uncharacterized protein</fullName>
    </submittedName>
</protein>
<sequence length="141" mass="14967">MSIPHRALLPPVRTAEELTARWLLVAAEGDLTVRAWPRTDLWVQVFDVDGHQQSALVVVEDVPDRPEEPFLRNLAGLVARVLAEQTAGAGTAAFALCPGTARDVGAADLEWATGLVAACAAEGSRVLGVHVVLSGRAERVL</sequence>
<gene>
    <name evidence="1" type="ORF">BJ968_002215</name>
</gene>
<accession>A0A7Y9DL93</accession>
<dbReference type="AlphaFoldDB" id="A0A7Y9DL93"/>
<dbReference type="EMBL" id="JACCBB010000001">
    <property type="protein sequence ID" value="NYD22675.1"/>
    <property type="molecule type" value="Genomic_DNA"/>
</dbReference>
<dbReference type="Proteomes" id="UP000521922">
    <property type="component" value="Unassembled WGS sequence"/>
</dbReference>
<keyword evidence="2" id="KW-1185">Reference proteome</keyword>
<evidence type="ECO:0000313" key="1">
    <source>
        <dbReference type="EMBL" id="NYD22675.1"/>
    </source>
</evidence>
<reference evidence="1 2" key="1">
    <citation type="submission" date="2020-07" db="EMBL/GenBank/DDBJ databases">
        <title>Sequencing the genomes of 1000 actinobacteria strains.</title>
        <authorList>
            <person name="Klenk H.-P."/>
        </authorList>
    </citation>
    <scope>NUCLEOTIDE SEQUENCE [LARGE SCALE GENOMIC DNA]</scope>
    <source>
        <strain evidence="1 2">DSM 7487</strain>
    </source>
</reference>
<name>A0A7Y9DL93_9ACTN</name>
<dbReference type="RefSeq" id="WP_179751834.1">
    <property type="nucleotide sequence ID" value="NZ_BAAAGN010000009.1"/>
</dbReference>
<evidence type="ECO:0000313" key="2">
    <source>
        <dbReference type="Proteomes" id="UP000521922"/>
    </source>
</evidence>
<organism evidence="1 2">
    <name type="scientific">Kineococcus aurantiacus</name>
    <dbReference type="NCBI Taxonomy" id="37633"/>
    <lineage>
        <taxon>Bacteria</taxon>
        <taxon>Bacillati</taxon>
        <taxon>Actinomycetota</taxon>
        <taxon>Actinomycetes</taxon>
        <taxon>Kineosporiales</taxon>
        <taxon>Kineosporiaceae</taxon>
        <taxon>Kineococcus</taxon>
    </lineage>
</organism>